<evidence type="ECO:0000313" key="3">
    <source>
        <dbReference type="Proteomes" id="UP001218218"/>
    </source>
</evidence>
<feature type="non-terminal residue" evidence="2">
    <location>
        <position position="113"/>
    </location>
</feature>
<organism evidence="2 3">
    <name type="scientific">Mycena albidolilacea</name>
    <dbReference type="NCBI Taxonomy" id="1033008"/>
    <lineage>
        <taxon>Eukaryota</taxon>
        <taxon>Fungi</taxon>
        <taxon>Dikarya</taxon>
        <taxon>Basidiomycota</taxon>
        <taxon>Agaricomycotina</taxon>
        <taxon>Agaricomycetes</taxon>
        <taxon>Agaricomycetidae</taxon>
        <taxon>Agaricales</taxon>
        <taxon>Marasmiineae</taxon>
        <taxon>Mycenaceae</taxon>
        <taxon>Mycena</taxon>
    </lineage>
</organism>
<feature type="compositionally biased region" description="Low complexity" evidence="1">
    <location>
        <begin position="24"/>
        <end position="45"/>
    </location>
</feature>
<dbReference type="Proteomes" id="UP001218218">
    <property type="component" value="Unassembled WGS sequence"/>
</dbReference>
<sequence length="113" mass="12201">SLPTHSSSLNQWTPSPPPPRRSRTSFCPPSTRTAGPARAAAASSARRTRPSPPSTRTAAPAPAGVALLPKCDCPNGIILYHYFFRWEGHGERLRAPLAVHYLSLSISISSGRW</sequence>
<dbReference type="AlphaFoldDB" id="A0AAD6ZGU9"/>
<evidence type="ECO:0000313" key="2">
    <source>
        <dbReference type="EMBL" id="KAJ7321860.1"/>
    </source>
</evidence>
<reference evidence="2" key="1">
    <citation type="submission" date="2023-03" db="EMBL/GenBank/DDBJ databases">
        <title>Massive genome expansion in bonnet fungi (Mycena s.s.) driven by repeated elements and novel gene families across ecological guilds.</title>
        <authorList>
            <consortium name="Lawrence Berkeley National Laboratory"/>
            <person name="Harder C.B."/>
            <person name="Miyauchi S."/>
            <person name="Viragh M."/>
            <person name="Kuo A."/>
            <person name="Thoen E."/>
            <person name="Andreopoulos B."/>
            <person name="Lu D."/>
            <person name="Skrede I."/>
            <person name="Drula E."/>
            <person name="Henrissat B."/>
            <person name="Morin E."/>
            <person name="Kohler A."/>
            <person name="Barry K."/>
            <person name="LaButti K."/>
            <person name="Morin E."/>
            <person name="Salamov A."/>
            <person name="Lipzen A."/>
            <person name="Mereny Z."/>
            <person name="Hegedus B."/>
            <person name="Baldrian P."/>
            <person name="Stursova M."/>
            <person name="Weitz H."/>
            <person name="Taylor A."/>
            <person name="Grigoriev I.V."/>
            <person name="Nagy L.G."/>
            <person name="Martin F."/>
            <person name="Kauserud H."/>
        </authorList>
    </citation>
    <scope>NUCLEOTIDE SEQUENCE</scope>
    <source>
        <strain evidence="2">CBHHK002</strain>
    </source>
</reference>
<proteinExistence type="predicted"/>
<gene>
    <name evidence="2" type="ORF">DFH08DRAFT_1085746</name>
</gene>
<dbReference type="EMBL" id="JARIHO010000049">
    <property type="protein sequence ID" value="KAJ7321860.1"/>
    <property type="molecule type" value="Genomic_DNA"/>
</dbReference>
<comment type="caution">
    <text evidence="2">The sequence shown here is derived from an EMBL/GenBank/DDBJ whole genome shotgun (WGS) entry which is preliminary data.</text>
</comment>
<keyword evidence="3" id="KW-1185">Reference proteome</keyword>
<name>A0AAD6ZGU9_9AGAR</name>
<feature type="compositionally biased region" description="Polar residues" evidence="1">
    <location>
        <begin position="1"/>
        <end position="12"/>
    </location>
</feature>
<evidence type="ECO:0000256" key="1">
    <source>
        <dbReference type="SAM" id="MobiDB-lite"/>
    </source>
</evidence>
<accession>A0AAD6ZGU9</accession>
<feature type="region of interest" description="Disordered" evidence="1">
    <location>
        <begin position="1"/>
        <end position="61"/>
    </location>
</feature>
<protein>
    <submittedName>
        <fullName evidence="2">Uncharacterized protein</fullName>
    </submittedName>
</protein>